<name>A0A1L6MYM2_9BACT</name>
<dbReference type="PANTHER" id="PTHR35271">
    <property type="entry name" value="ABC TRANSPORTER, SUBSTRATE-BINDING LIPOPROTEIN-RELATED"/>
    <property type="match status" value="1"/>
</dbReference>
<accession>A0A1L6MYM2</accession>
<protein>
    <recommendedName>
        <fullName evidence="3">ABC transporter substrate-binding protein</fullName>
    </recommendedName>
</protein>
<dbReference type="STRING" id="1882918.BCY86_07380"/>
<evidence type="ECO:0008006" key="3">
    <source>
        <dbReference type="Google" id="ProtNLM"/>
    </source>
</evidence>
<dbReference type="OrthoDB" id="9776955at2"/>
<evidence type="ECO:0000313" key="2">
    <source>
        <dbReference type="Proteomes" id="UP000185544"/>
    </source>
</evidence>
<dbReference type="Gene3D" id="3.40.50.2300">
    <property type="match status" value="2"/>
</dbReference>
<organism evidence="1 2">
    <name type="scientific">Pajaroellobacter abortibovis</name>
    <dbReference type="NCBI Taxonomy" id="1882918"/>
    <lineage>
        <taxon>Bacteria</taxon>
        <taxon>Pseudomonadati</taxon>
        <taxon>Myxococcota</taxon>
        <taxon>Polyangia</taxon>
        <taxon>Polyangiales</taxon>
        <taxon>Polyangiaceae</taxon>
    </lineage>
</organism>
<dbReference type="CDD" id="cd06325">
    <property type="entry name" value="PBP1_ABC_unchar_transporter"/>
    <property type="match status" value="1"/>
</dbReference>
<dbReference type="EMBL" id="CP016908">
    <property type="protein sequence ID" value="APS00515.1"/>
    <property type="molecule type" value="Genomic_DNA"/>
</dbReference>
<dbReference type="KEGG" id="pabo:BCY86_07380"/>
<keyword evidence="2" id="KW-1185">Reference proteome</keyword>
<proteinExistence type="predicted"/>
<sequence>MPLQFRKISTFLVIASVVIACLFFLRRQQGVLRVAIASWGSHASLDETIKGIKDELDRQGLREGEHLRVEVKSVHFDAALIPQMLSQLKASRPHVMIALSTPVAQTAKNTVKDIPLIFSAVTDPVEAGLLERADRASSNMTGVADRQNLTALLQLTKQILPKAKVIGMLYSTAEANDTALVKMMERAAQEEGMRLVTVPVEQARDVPLRMQAFRDKVDFLYVGTSGAIQPTLPAIVAEADKMKLPVFNADSDAVKSHQALGSCGVKYNQVGAHTGKMVARILRGESVEQIQPVFPTLEEHQGFISRVKANFLRIALPTELPHVTIVE</sequence>
<gene>
    <name evidence="1" type="ORF">BCY86_07380</name>
</gene>
<dbReference type="InterPro" id="IPR007487">
    <property type="entry name" value="ABC_transpt-TYRBP-like"/>
</dbReference>
<reference evidence="1 2" key="1">
    <citation type="submission" date="2016-08" db="EMBL/GenBank/DDBJ databases">
        <title>Identification and validation of antigenic proteins from Pajaroellobacter abortibovis using de-novo genome sequence assembly and reverse vaccinology.</title>
        <authorList>
            <person name="Welly B.T."/>
            <person name="Miller M.R."/>
            <person name="Stott J.L."/>
            <person name="Blanchard M.T."/>
            <person name="Islas-Trejo A.D."/>
            <person name="O'Rourke S.M."/>
            <person name="Young A.E."/>
            <person name="Medrano J.F."/>
            <person name="Van Eenennaam A.L."/>
        </authorList>
    </citation>
    <scope>NUCLEOTIDE SEQUENCE [LARGE SCALE GENOMIC DNA]</scope>
    <source>
        <strain evidence="1 2">BTF92-0548A/99-0131</strain>
    </source>
</reference>
<dbReference type="Pfam" id="PF04392">
    <property type="entry name" value="ABC_sub_bind"/>
    <property type="match status" value="1"/>
</dbReference>
<dbReference type="AlphaFoldDB" id="A0A1L6MYM2"/>
<dbReference type="Proteomes" id="UP000185544">
    <property type="component" value="Chromosome"/>
</dbReference>
<dbReference type="PANTHER" id="PTHR35271:SF1">
    <property type="entry name" value="ABC TRANSPORTER, SUBSTRATE-BINDING LIPOPROTEIN"/>
    <property type="match status" value="1"/>
</dbReference>
<evidence type="ECO:0000313" key="1">
    <source>
        <dbReference type="EMBL" id="APS00515.1"/>
    </source>
</evidence>
<dbReference type="RefSeq" id="WP_075277184.1">
    <property type="nucleotide sequence ID" value="NZ_CP016908.1"/>
</dbReference>
<dbReference type="SUPFAM" id="SSF53822">
    <property type="entry name" value="Periplasmic binding protein-like I"/>
    <property type="match status" value="1"/>
</dbReference>
<dbReference type="PROSITE" id="PS51257">
    <property type="entry name" value="PROKAR_LIPOPROTEIN"/>
    <property type="match status" value="1"/>
</dbReference>
<dbReference type="InterPro" id="IPR028082">
    <property type="entry name" value="Peripla_BP_I"/>
</dbReference>